<dbReference type="GO" id="GO:0005524">
    <property type="term" value="F:ATP binding"/>
    <property type="evidence" value="ECO:0007669"/>
    <property type="project" value="InterPro"/>
</dbReference>
<evidence type="ECO:0000256" key="1">
    <source>
        <dbReference type="ARBA" id="ARBA00006235"/>
    </source>
</evidence>
<sequence>MQAFKLLLACSIVFKLLTGASCLFGTEWLTDSVKKMGDSVKENYCYYMRCCDREWKRNHFLDLHSALVTKVYGQNIMTEIVVPALQGHLMPNTPRGKALAISFHGRPGIGKNYVTTFIQDILFSKESRHHSVHFFTGRIHFPLAQHVPSYRVNLAQWIKGNVSKCEYSLFIFDEVDKMPPGVLDAVTPFLDYHNKIDGIDYRKAIFIFISNTGGDLIAKQYLKYWRSGKKREELHLAHFEDLIRIGAFNEIGGFYKSETIESSLIDHYVPFLPLEEKHVRQCIADEFRKRSASPNVNLINAIIEDLSFGPEENPIFSNGGCKRIANKVAAAIERRHFNNFHRSHSEF</sequence>
<dbReference type="Pfam" id="PF06309">
    <property type="entry name" value="Torsin"/>
    <property type="match status" value="1"/>
</dbReference>
<dbReference type="PRINTS" id="PR00300">
    <property type="entry name" value="CLPPROTEASEA"/>
</dbReference>
<evidence type="ECO:0000256" key="2">
    <source>
        <dbReference type="SAM" id="SignalP"/>
    </source>
</evidence>
<dbReference type="Proteomes" id="UP001378592">
    <property type="component" value="Unassembled WGS sequence"/>
</dbReference>
<feature type="signal peptide" evidence="2">
    <location>
        <begin position="1"/>
        <end position="22"/>
    </location>
</feature>
<dbReference type="GO" id="GO:0005737">
    <property type="term" value="C:cytoplasm"/>
    <property type="evidence" value="ECO:0007669"/>
    <property type="project" value="UniProtKB-ARBA"/>
</dbReference>
<dbReference type="GO" id="GO:0016887">
    <property type="term" value="F:ATP hydrolysis activity"/>
    <property type="evidence" value="ECO:0007669"/>
    <property type="project" value="InterPro"/>
</dbReference>
<evidence type="ECO:0000313" key="4">
    <source>
        <dbReference type="EMBL" id="KAK7793928.1"/>
    </source>
</evidence>
<evidence type="ECO:0000313" key="6">
    <source>
        <dbReference type="Proteomes" id="UP001378592"/>
    </source>
</evidence>
<dbReference type="Gene3D" id="3.40.50.300">
    <property type="entry name" value="P-loop containing nucleotide triphosphate hydrolases"/>
    <property type="match status" value="1"/>
</dbReference>
<protein>
    <recommendedName>
        <fullName evidence="3">Torsin-1A C-terminal domain-containing protein</fullName>
    </recommendedName>
</protein>
<reference evidence="4 6" key="1">
    <citation type="submission" date="2024-03" db="EMBL/GenBank/DDBJ databases">
        <title>The genome assembly and annotation of the cricket Gryllus longicercus Weissman &amp; Gray.</title>
        <authorList>
            <person name="Szrajer S."/>
            <person name="Gray D."/>
            <person name="Ylla G."/>
        </authorList>
    </citation>
    <scope>NUCLEOTIDE SEQUENCE [LARGE SCALE GENOMIC DNA]</scope>
    <source>
        <strain evidence="4">DAG 2021-001</strain>
        <tissue evidence="4">Whole body minus gut</tissue>
    </source>
</reference>
<evidence type="ECO:0000259" key="3">
    <source>
        <dbReference type="Pfam" id="PF21376"/>
    </source>
</evidence>
<gene>
    <name evidence="5" type="ORF">R5R35_007695</name>
    <name evidence="4" type="ORF">R5R35_011858</name>
</gene>
<dbReference type="PANTHER" id="PTHR10760:SF2">
    <property type="entry name" value="LD13476P-RELATED"/>
    <property type="match status" value="1"/>
</dbReference>
<dbReference type="InterPro" id="IPR049337">
    <property type="entry name" value="TOR1A_C"/>
</dbReference>
<dbReference type="SUPFAM" id="SSF52540">
    <property type="entry name" value="P-loop containing nucleoside triphosphate hydrolases"/>
    <property type="match status" value="1"/>
</dbReference>
<organism evidence="4 6">
    <name type="scientific">Gryllus longicercus</name>
    <dbReference type="NCBI Taxonomy" id="2509291"/>
    <lineage>
        <taxon>Eukaryota</taxon>
        <taxon>Metazoa</taxon>
        <taxon>Ecdysozoa</taxon>
        <taxon>Arthropoda</taxon>
        <taxon>Hexapoda</taxon>
        <taxon>Insecta</taxon>
        <taxon>Pterygota</taxon>
        <taxon>Neoptera</taxon>
        <taxon>Polyneoptera</taxon>
        <taxon>Orthoptera</taxon>
        <taxon>Ensifera</taxon>
        <taxon>Gryllidea</taxon>
        <taxon>Grylloidea</taxon>
        <taxon>Gryllidae</taxon>
        <taxon>Gryllinae</taxon>
        <taxon>Gryllus</taxon>
    </lineage>
</organism>
<feature type="chain" id="PRO_5044711386" description="Torsin-1A C-terminal domain-containing protein" evidence="2">
    <location>
        <begin position="23"/>
        <end position="347"/>
    </location>
</feature>
<dbReference type="GO" id="GO:0012505">
    <property type="term" value="C:endomembrane system"/>
    <property type="evidence" value="ECO:0007669"/>
    <property type="project" value="UniProtKB-ARBA"/>
</dbReference>
<dbReference type="Pfam" id="PF21376">
    <property type="entry name" value="TOR1A_C"/>
    <property type="match status" value="1"/>
</dbReference>
<dbReference type="InterPro" id="IPR001270">
    <property type="entry name" value="ClpA/B"/>
</dbReference>
<proteinExistence type="inferred from homology"/>
<dbReference type="GO" id="GO:0071218">
    <property type="term" value="P:cellular response to misfolded protein"/>
    <property type="evidence" value="ECO:0007669"/>
    <property type="project" value="TreeGrafter"/>
</dbReference>
<feature type="domain" description="Torsin-1A C-terminal" evidence="3">
    <location>
        <begin position="274"/>
        <end position="328"/>
    </location>
</feature>
<keyword evidence="2" id="KW-0732">Signal</keyword>
<evidence type="ECO:0000313" key="5">
    <source>
        <dbReference type="EMBL" id="KAK7794314.1"/>
    </source>
</evidence>
<dbReference type="InterPro" id="IPR027417">
    <property type="entry name" value="P-loop_NTPase"/>
</dbReference>
<accession>A0AAN9Z2P1</accession>
<comment type="caution">
    <text evidence="4">The sequence shown here is derived from an EMBL/GenBank/DDBJ whole genome shotgun (WGS) entry which is preliminary data.</text>
</comment>
<dbReference type="EMBL" id="JAZDUA010000338">
    <property type="protein sequence ID" value="KAK7794314.1"/>
    <property type="molecule type" value="Genomic_DNA"/>
</dbReference>
<dbReference type="AlphaFoldDB" id="A0AAN9Z2P1"/>
<comment type="similarity">
    <text evidence="1">Belongs to the ClpA/ClpB family. Torsin subfamily.</text>
</comment>
<dbReference type="InterPro" id="IPR010448">
    <property type="entry name" value="Torsin"/>
</dbReference>
<keyword evidence="6" id="KW-1185">Reference proteome</keyword>
<dbReference type="PANTHER" id="PTHR10760">
    <property type="entry name" value="TORSIN"/>
    <property type="match status" value="1"/>
</dbReference>
<dbReference type="EMBL" id="JAZDUA010000355">
    <property type="protein sequence ID" value="KAK7793928.1"/>
    <property type="molecule type" value="Genomic_DNA"/>
</dbReference>
<name>A0AAN9Z2P1_9ORTH</name>